<dbReference type="InterPro" id="IPR052022">
    <property type="entry name" value="26kDa_periplasmic_antigen"/>
</dbReference>
<feature type="transmembrane region" description="Helical" evidence="1">
    <location>
        <begin position="12"/>
        <end position="31"/>
    </location>
</feature>
<evidence type="ECO:0000256" key="1">
    <source>
        <dbReference type="SAM" id="Phobius"/>
    </source>
</evidence>
<dbReference type="GO" id="GO:0006974">
    <property type="term" value="P:DNA damage response"/>
    <property type="evidence" value="ECO:0007669"/>
    <property type="project" value="TreeGrafter"/>
</dbReference>
<dbReference type="Pfam" id="PF04402">
    <property type="entry name" value="SIMPL"/>
    <property type="match status" value="1"/>
</dbReference>
<dbReference type="AlphaFoldDB" id="A0A9X3J0L2"/>
<dbReference type="Proteomes" id="UP001150924">
    <property type="component" value="Unassembled WGS sequence"/>
</dbReference>
<evidence type="ECO:0000313" key="3">
    <source>
        <dbReference type="Proteomes" id="UP001150924"/>
    </source>
</evidence>
<accession>A0A9X3J0L2</accession>
<dbReference type="InterPro" id="IPR007497">
    <property type="entry name" value="SIMPL/DUF541"/>
</dbReference>
<keyword evidence="1" id="KW-0472">Membrane</keyword>
<name>A0A9X3J0L2_9BACT</name>
<organism evidence="2 3">
    <name type="scientific">Nannocystis pusilla</name>
    <dbReference type="NCBI Taxonomy" id="889268"/>
    <lineage>
        <taxon>Bacteria</taxon>
        <taxon>Pseudomonadati</taxon>
        <taxon>Myxococcota</taxon>
        <taxon>Polyangia</taxon>
        <taxon>Nannocystales</taxon>
        <taxon>Nannocystaceae</taxon>
        <taxon>Nannocystis</taxon>
    </lineage>
</organism>
<dbReference type="Gene3D" id="3.30.70.2970">
    <property type="entry name" value="Protein of unknown function (DUF541), domain 2"/>
    <property type="match status" value="1"/>
</dbReference>
<reference evidence="2" key="1">
    <citation type="submission" date="2022-11" db="EMBL/GenBank/DDBJ databases">
        <title>Minimal conservation of predation-associated metabolite biosynthetic gene clusters underscores biosynthetic potential of Myxococcota including descriptions for ten novel species: Archangium lansinium sp. nov., Myxococcus landrumus sp. nov., Nannocystis bai.</title>
        <authorList>
            <person name="Ahearne A."/>
            <person name="Stevens C."/>
            <person name="Phillips K."/>
        </authorList>
    </citation>
    <scope>NUCLEOTIDE SEQUENCE</scope>
    <source>
        <strain evidence="2">Na p29</strain>
    </source>
</reference>
<keyword evidence="1" id="KW-1133">Transmembrane helix</keyword>
<dbReference type="PANTHER" id="PTHR34387:SF2">
    <property type="entry name" value="SLR1258 PROTEIN"/>
    <property type="match status" value="1"/>
</dbReference>
<proteinExistence type="predicted"/>
<gene>
    <name evidence="2" type="ORF">OV079_27085</name>
</gene>
<comment type="caution">
    <text evidence="2">The sequence shown here is derived from an EMBL/GenBank/DDBJ whole genome shotgun (WGS) entry which is preliminary data.</text>
</comment>
<dbReference type="PANTHER" id="PTHR34387">
    <property type="entry name" value="SLR1258 PROTEIN"/>
    <property type="match status" value="1"/>
</dbReference>
<evidence type="ECO:0000313" key="2">
    <source>
        <dbReference type="EMBL" id="MCY1009163.1"/>
    </source>
</evidence>
<keyword evidence="3" id="KW-1185">Reference proteome</keyword>
<dbReference type="EMBL" id="JAPNKE010000002">
    <property type="protein sequence ID" value="MCY1009163.1"/>
    <property type="molecule type" value="Genomic_DNA"/>
</dbReference>
<sequence>MEPSKHSVSLDLRPFGLLGVGVALVLATYIASSTWERVRVRPQIRTIQVTGSAKKRIVSDFIEWTATVEASATSRTEAYRALHDNAKRAEEFLIKGGVPKDQIWLSSASVDPSYETEYHGTGENRVEKQVLKGYDGLQEIKVRSNDVALVEKMSREITELLEQGVTVSSDAPEYFYTKLGDVKIEQLAEASRDARTRAENIVASAGGAEIGALRTADMGVINVNPANSTQGAWDGNNDTSSLEKDIITIVHATFELK</sequence>
<keyword evidence="1" id="KW-0812">Transmembrane</keyword>
<protein>
    <submittedName>
        <fullName evidence="2">SIMPL domain-containing protein</fullName>
    </submittedName>
</protein>
<dbReference type="RefSeq" id="WP_267771821.1">
    <property type="nucleotide sequence ID" value="NZ_JAPNKE010000002.1"/>
</dbReference>